<sequence>MNINFPTTHTHKRQMYNPQFNFTYNPNNQLKHMLNVNVQFYDNH</sequence>
<protein>
    <submittedName>
        <fullName evidence="1">Uncharacterized protein</fullName>
    </submittedName>
</protein>
<accession>A0A0E9XTG3</accession>
<evidence type="ECO:0000313" key="1">
    <source>
        <dbReference type="EMBL" id="JAI06023.1"/>
    </source>
</evidence>
<name>A0A0E9XTG3_ANGAN</name>
<proteinExistence type="predicted"/>
<dbReference type="AlphaFoldDB" id="A0A0E9XTG3"/>
<reference evidence="1" key="1">
    <citation type="submission" date="2014-11" db="EMBL/GenBank/DDBJ databases">
        <authorList>
            <person name="Amaro Gonzalez C."/>
        </authorList>
    </citation>
    <scope>NUCLEOTIDE SEQUENCE</scope>
</reference>
<dbReference type="EMBL" id="GBXM01002555">
    <property type="protein sequence ID" value="JAI06023.1"/>
    <property type="molecule type" value="Transcribed_RNA"/>
</dbReference>
<reference evidence="1" key="2">
    <citation type="journal article" date="2015" name="Fish Shellfish Immunol.">
        <title>Early steps in the European eel (Anguilla anguilla)-Vibrio vulnificus interaction in the gills: Role of the RtxA13 toxin.</title>
        <authorList>
            <person name="Callol A."/>
            <person name="Pajuelo D."/>
            <person name="Ebbesson L."/>
            <person name="Teles M."/>
            <person name="MacKenzie S."/>
            <person name="Amaro C."/>
        </authorList>
    </citation>
    <scope>NUCLEOTIDE SEQUENCE</scope>
</reference>
<organism evidence="1">
    <name type="scientific">Anguilla anguilla</name>
    <name type="common">European freshwater eel</name>
    <name type="synonym">Muraena anguilla</name>
    <dbReference type="NCBI Taxonomy" id="7936"/>
    <lineage>
        <taxon>Eukaryota</taxon>
        <taxon>Metazoa</taxon>
        <taxon>Chordata</taxon>
        <taxon>Craniata</taxon>
        <taxon>Vertebrata</taxon>
        <taxon>Euteleostomi</taxon>
        <taxon>Actinopterygii</taxon>
        <taxon>Neopterygii</taxon>
        <taxon>Teleostei</taxon>
        <taxon>Anguilliformes</taxon>
        <taxon>Anguillidae</taxon>
        <taxon>Anguilla</taxon>
    </lineage>
</organism>